<dbReference type="PANTHER" id="PTHR15910">
    <property type="entry name" value="ARCHAEMETZINCIN"/>
    <property type="match status" value="1"/>
</dbReference>
<evidence type="ECO:0000256" key="1">
    <source>
        <dbReference type="ARBA" id="ARBA00001947"/>
    </source>
</evidence>
<dbReference type="SUPFAM" id="SSF55486">
    <property type="entry name" value="Metalloproteases ('zincins'), catalytic domain"/>
    <property type="match status" value="1"/>
</dbReference>
<sequence>MLFLSVIAMTAPLSAVEPTVAIQPFGKMPGVQVEKVKAGILALYAVKVEVLPAKPLPKEAYYEPRERYKADKLLDFLDRETNTGFTKVIGLTTQDISTRKGEIADWGIFGLGQLGGRACVVSTHRLHAGKASEPVFQSRLAKVSIHELGHTFGLDHCPNAGCFMNDGAGKIATVDAESDRPCPDCAARLPLAHK</sequence>
<dbReference type="GO" id="GO:0006508">
    <property type="term" value="P:proteolysis"/>
    <property type="evidence" value="ECO:0007669"/>
    <property type="project" value="UniProtKB-KW"/>
</dbReference>
<keyword evidence="5" id="KW-0862">Zinc</keyword>
<evidence type="ECO:0000256" key="2">
    <source>
        <dbReference type="ARBA" id="ARBA00022670"/>
    </source>
</evidence>
<keyword evidence="8" id="KW-1185">Reference proteome</keyword>
<protein>
    <recommendedName>
        <fullName evidence="9">Zn-dependent protease</fullName>
    </recommendedName>
</protein>
<evidence type="ECO:0000256" key="6">
    <source>
        <dbReference type="ARBA" id="ARBA00023049"/>
    </source>
</evidence>
<evidence type="ECO:0000256" key="5">
    <source>
        <dbReference type="ARBA" id="ARBA00022833"/>
    </source>
</evidence>
<evidence type="ECO:0000256" key="4">
    <source>
        <dbReference type="ARBA" id="ARBA00022801"/>
    </source>
</evidence>
<name>A0A975IYW0_9BACT</name>
<dbReference type="PANTHER" id="PTHR15910:SF1">
    <property type="entry name" value="ARCHAEMETZINCIN-2"/>
    <property type="match status" value="1"/>
</dbReference>
<dbReference type="EMBL" id="CP073100">
    <property type="protein sequence ID" value="QUE50293.1"/>
    <property type="molecule type" value="Genomic_DNA"/>
</dbReference>
<keyword evidence="6" id="KW-0482">Metalloprotease</keyword>
<dbReference type="CDD" id="cd11375">
    <property type="entry name" value="Peptidase_M54"/>
    <property type="match status" value="1"/>
</dbReference>
<dbReference type="RefSeq" id="WP_211630433.1">
    <property type="nucleotide sequence ID" value="NZ_CP073100.1"/>
</dbReference>
<reference evidence="7" key="1">
    <citation type="submission" date="2021-04" db="EMBL/GenBank/DDBJ databases">
        <title>Luteolibacter sp. 32A isolated from the skin of an Anderson's salamander (Ambystoma andersonii).</title>
        <authorList>
            <person name="Spergser J."/>
            <person name="Busse H.-J."/>
        </authorList>
    </citation>
    <scope>NUCLEOTIDE SEQUENCE</scope>
    <source>
        <strain evidence="7">32A</strain>
    </source>
</reference>
<accession>A0A975IYW0</accession>
<keyword evidence="4" id="KW-0378">Hydrolase</keyword>
<evidence type="ECO:0000256" key="3">
    <source>
        <dbReference type="ARBA" id="ARBA00022723"/>
    </source>
</evidence>
<evidence type="ECO:0000313" key="8">
    <source>
        <dbReference type="Proteomes" id="UP000676169"/>
    </source>
</evidence>
<dbReference type="Gene3D" id="3.40.390.10">
    <property type="entry name" value="Collagenase (Catalytic Domain)"/>
    <property type="match status" value="1"/>
</dbReference>
<organism evidence="7 8">
    <name type="scientific">Luteolibacter ambystomatis</name>
    <dbReference type="NCBI Taxonomy" id="2824561"/>
    <lineage>
        <taxon>Bacteria</taxon>
        <taxon>Pseudomonadati</taxon>
        <taxon>Verrucomicrobiota</taxon>
        <taxon>Verrucomicrobiia</taxon>
        <taxon>Verrucomicrobiales</taxon>
        <taxon>Verrucomicrobiaceae</taxon>
        <taxon>Luteolibacter</taxon>
    </lineage>
</organism>
<keyword evidence="3" id="KW-0479">Metal-binding</keyword>
<dbReference type="Proteomes" id="UP000676169">
    <property type="component" value="Chromosome"/>
</dbReference>
<evidence type="ECO:0000313" key="7">
    <source>
        <dbReference type="EMBL" id="QUE50293.1"/>
    </source>
</evidence>
<dbReference type="KEGG" id="lamb:KBB96_15635"/>
<evidence type="ECO:0008006" key="9">
    <source>
        <dbReference type="Google" id="ProtNLM"/>
    </source>
</evidence>
<comment type="cofactor">
    <cofactor evidence="1">
        <name>Zn(2+)</name>
        <dbReference type="ChEBI" id="CHEBI:29105"/>
    </cofactor>
</comment>
<dbReference type="Pfam" id="PF07998">
    <property type="entry name" value="Peptidase_M54"/>
    <property type="match status" value="1"/>
</dbReference>
<gene>
    <name evidence="7" type="ORF">KBB96_15635</name>
</gene>
<dbReference type="AlphaFoldDB" id="A0A975IYW0"/>
<dbReference type="InterPro" id="IPR012962">
    <property type="entry name" value="Pept_M54_archaemetzincn"/>
</dbReference>
<dbReference type="InterPro" id="IPR024079">
    <property type="entry name" value="MetalloPept_cat_dom_sf"/>
</dbReference>
<dbReference type="GO" id="GO:0046872">
    <property type="term" value="F:metal ion binding"/>
    <property type="evidence" value="ECO:0007669"/>
    <property type="project" value="UniProtKB-KW"/>
</dbReference>
<dbReference type="GO" id="GO:0008237">
    <property type="term" value="F:metallopeptidase activity"/>
    <property type="evidence" value="ECO:0007669"/>
    <property type="project" value="UniProtKB-KW"/>
</dbReference>
<keyword evidence="2" id="KW-0645">Protease</keyword>
<proteinExistence type="predicted"/>